<feature type="transmembrane region" description="Helical" evidence="1">
    <location>
        <begin position="28"/>
        <end position="46"/>
    </location>
</feature>
<dbReference type="RefSeq" id="WP_153042309.1">
    <property type="nucleotide sequence ID" value="NZ_JBHSYQ010000015.1"/>
</dbReference>
<dbReference type="Proteomes" id="UP001596405">
    <property type="component" value="Unassembled WGS sequence"/>
</dbReference>
<name>A0ABW2DS48_9BACT</name>
<keyword evidence="3" id="KW-1185">Reference proteome</keyword>
<keyword evidence="1" id="KW-1133">Transmembrane helix</keyword>
<feature type="transmembrane region" description="Helical" evidence="1">
    <location>
        <begin position="145"/>
        <end position="164"/>
    </location>
</feature>
<keyword evidence="1" id="KW-0812">Transmembrane</keyword>
<feature type="transmembrane region" description="Helical" evidence="1">
    <location>
        <begin position="110"/>
        <end position="133"/>
    </location>
</feature>
<protein>
    <recommendedName>
        <fullName evidence="4">DUF4203 domain-containing protein</fullName>
    </recommendedName>
</protein>
<accession>A0ABW2DS48</accession>
<sequence length="176" mass="19205">MKRILLTGLLCFAFGITSQSLMTSNFAYFVPVLFSLGVSIGNYNNFRINRLKGLVLHAVFSLAIFFLAILFTLGASYVIGFAAVLASGVVAAVGLYLLDSLILKVERKGLGLIIILASSTMVLLLLQALRMLYRNESNLINEAELYVLIWMTLVGIGFGIALNLKEESHPTTKPIS</sequence>
<evidence type="ECO:0008006" key="4">
    <source>
        <dbReference type="Google" id="ProtNLM"/>
    </source>
</evidence>
<organism evidence="2 3">
    <name type="scientific">Rufibacter roseus</name>
    <dbReference type="NCBI Taxonomy" id="1567108"/>
    <lineage>
        <taxon>Bacteria</taxon>
        <taxon>Pseudomonadati</taxon>
        <taxon>Bacteroidota</taxon>
        <taxon>Cytophagia</taxon>
        <taxon>Cytophagales</taxon>
        <taxon>Hymenobacteraceae</taxon>
        <taxon>Rufibacter</taxon>
    </lineage>
</organism>
<evidence type="ECO:0000256" key="1">
    <source>
        <dbReference type="SAM" id="Phobius"/>
    </source>
</evidence>
<comment type="caution">
    <text evidence="2">The sequence shown here is derived from an EMBL/GenBank/DDBJ whole genome shotgun (WGS) entry which is preliminary data.</text>
</comment>
<evidence type="ECO:0000313" key="3">
    <source>
        <dbReference type="Proteomes" id="UP001596405"/>
    </source>
</evidence>
<feature type="transmembrane region" description="Helical" evidence="1">
    <location>
        <begin position="53"/>
        <end position="71"/>
    </location>
</feature>
<keyword evidence="1" id="KW-0472">Membrane</keyword>
<feature type="transmembrane region" description="Helical" evidence="1">
    <location>
        <begin position="77"/>
        <end position="98"/>
    </location>
</feature>
<reference evidence="3" key="1">
    <citation type="journal article" date="2019" name="Int. J. Syst. Evol. Microbiol.">
        <title>The Global Catalogue of Microorganisms (GCM) 10K type strain sequencing project: providing services to taxonomists for standard genome sequencing and annotation.</title>
        <authorList>
            <consortium name="The Broad Institute Genomics Platform"/>
            <consortium name="The Broad Institute Genome Sequencing Center for Infectious Disease"/>
            <person name="Wu L."/>
            <person name="Ma J."/>
        </authorList>
    </citation>
    <scope>NUCLEOTIDE SEQUENCE [LARGE SCALE GENOMIC DNA]</scope>
    <source>
        <strain evidence="3">CGMCC 4.7393</strain>
    </source>
</reference>
<evidence type="ECO:0000313" key="2">
    <source>
        <dbReference type="EMBL" id="MFC6999509.1"/>
    </source>
</evidence>
<proteinExistence type="predicted"/>
<dbReference type="EMBL" id="JBHSYQ010000015">
    <property type="protein sequence ID" value="MFC6999509.1"/>
    <property type="molecule type" value="Genomic_DNA"/>
</dbReference>
<gene>
    <name evidence="2" type="ORF">ACFQHR_17875</name>
</gene>